<dbReference type="CDD" id="cd00067">
    <property type="entry name" value="GAL4"/>
    <property type="match status" value="1"/>
</dbReference>
<keyword evidence="8" id="KW-1185">Reference proteome</keyword>
<reference evidence="7" key="2">
    <citation type="journal article" date="2023" name="IMA Fungus">
        <title>Comparative genomic study of the Penicillium genus elucidates a diverse pangenome and 15 lateral gene transfer events.</title>
        <authorList>
            <person name="Petersen C."/>
            <person name="Sorensen T."/>
            <person name="Nielsen M.R."/>
            <person name="Sondergaard T.E."/>
            <person name="Sorensen J.L."/>
            <person name="Fitzpatrick D.A."/>
            <person name="Frisvad J.C."/>
            <person name="Nielsen K.L."/>
        </authorList>
    </citation>
    <scope>NUCLEOTIDE SEQUENCE</scope>
    <source>
        <strain evidence="7">IBT 29864</strain>
    </source>
</reference>
<sequence>MKAATSSTQSRGKRSPDALREPRPRKREKYAKMACSLCKVRKVKCSGNQPCSRCEELHSQCTYNEPFQPEAADFDSQPAIRDPEVAVQRMNRICHQMQQSIGRFGLAPSHRSSCLQRRQENDELPQPNKPLTPTDPGHTLSLTQDAMRERGLLSPPHSEDGPHPVNQDELKFPDALINTLQAARPLLELGHAKVTRLFTIFRDEVYPFYPCVSLDLGRNAINAVFSLFKNTSHVVIINVDMIDVEITKAVVAIALLLRDDTGSSLTSDLEGQLIWSIESCFDQEKPQIEDIVIAILLEPQESYISTMISLDRNLSETWTVVNAPSPQTKNSEERAEFLNFQLQKLLDKIPTGDFENLDPTVAPPPWLQAGLKQFSHLRVHHIGILTQISASGSIRDLMSNPISTNTLVTAAAKSVDLHLEMINTGEKSPLVLPTMIKLLLTSLSIMMFAVSHRPEEYGSICSKPFQTAIQILSDVKSYVKDPDLNVWGTLHILEKVVEASQRSRSQSSAPLISRKEDVGNDIDRGEHFEVNMFEELPTPDSEFFSMLGSMVATDILHMDNVFG</sequence>
<dbReference type="OrthoDB" id="4330117at2759"/>
<dbReference type="GO" id="GO:0008270">
    <property type="term" value="F:zinc ion binding"/>
    <property type="evidence" value="ECO:0007669"/>
    <property type="project" value="InterPro"/>
</dbReference>
<gene>
    <name evidence="7" type="ORF">N7496_011834</name>
</gene>
<dbReference type="InterPro" id="IPR051127">
    <property type="entry name" value="Fungal_SecMet_Regulators"/>
</dbReference>
<accession>A0A9W9RG07</accession>
<evidence type="ECO:0000256" key="5">
    <source>
        <dbReference type="SAM" id="MobiDB-lite"/>
    </source>
</evidence>
<dbReference type="PROSITE" id="PS50048">
    <property type="entry name" value="ZN2_CY6_FUNGAL_2"/>
    <property type="match status" value="1"/>
</dbReference>
<dbReference type="PANTHER" id="PTHR47424:SF3">
    <property type="entry name" value="REGULATORY PROTEIN GAL4"/>
    <property type="match status" value="1"/>
</dbReference>
<keyword evidence="2" id="KW-0238">DNA-binding</keyword>
<feature type="region of interest" description="Disordered" evidence="5">
    <location>
        <begin position="1"/>
        <end position="29"/>
    </location>
</feature>
<dbReference type="GO" id="GO:0005634">
    <property type="term" value="C:nucleus"/>
    <property type="evidence" value="ECO:0007669"/>
    <property type="project" value="TreeGrafter"/>
</dbReference>
<feature type="compositionally biased region" description="Polar residues" evidence="5">
    <location>
        <begin position="1"/>
        <end position="10"/>
    </location>
</feature>
<dbReference type="PANTHER" id="PTHR47424">
    <property type="entry name" value="REGULATORY PROTEIN GAL4"/>
    <property type="match status" value="1"/>
</dbReference>
<comment type="caution">
    <text evidence="7">The sequence shown here is derived from an EMBL/GenBank/DDBJ whole genome shotgun (WGS) entry which is preliminary data.</text>
</comment>
<evidence type="ECO:0000313" key="7">
    <source>
        <dbReference type="EMBL" id="KAJ5359421.1"/>
    </source>
</evidence>
<dbReference type="Gene3D" id="4.10.240.10">
    <property type="entry name" value="Zn(2)-C6 fungal-type DNA-binding domain"/>
    <property type="match status" value="1"/>
</dbReference>
<evidence type="ECO:0000313" key="8">
    <source>
        <dbReference type="Proteomes" id="UP001147782"/>
    </source>
</evidence>
<dbReference type="GO" id="GO:0000981">
    <property type="term" value="F:DNA-binding transcription factor activity, RNA polymerase II-specific"/>
    <property type="evidence" value="ECO:0007669"/>
    <property type="project" value="InterPro"/>
</dbReference>
<keyword evidence="1" id="KW-0805">Transcription regulation</keyword>
<dbReference type="AlphaFoldDB" id="A0A9W9RG07"/>
<keyword evidence="3" id="KW-0804">Transcription</keyword>
<dbReference type="SUPFAM" id="SSF57701">
    <property type="entry name" value="Zn2/Cys6 DNA-binding domain"/>
    <property type="match status" value="1"/>
</dbReference>
<dbReference type="PROSITE" id="PS00463">
    <property type="entry name" value="ZN2_CY6_FUNGAL_1"/>
    <property type="match status" value="1"/>
</dbReference>
<dbReference type="Pfam" id="PF00172">
    <property type="entry name" value="Zn_clus"/>
    <property type="match status" value="1"/>
</dbReference>
<evidence type="ECO:0000259" key="6">
    <source>
        <dbReference type="PROSITE" id="PS50048"/>
    </source>
</evidence>
<name>A0A9W9RG07_9EURO</name>
<feature type="region of interest" description="Disordered" evidence="5">
    <location>
        <begin position="108"/>
        <end position="141"/>
    </location>
</feature>
<evidence type="ECO:0000256" key="2">
    <source>
        <dbReference type="ARBA" id="ARBA00023125"/>
    </source>
</evidence>
<dbReference type="Proteomes" id="UP001147782">
    <property type="component" value="Unassembled WGS sequence"/>
</dbReference>
<evidence type="ECO:0000256" key="3">
    <source>
        <dbReference type="ARBA" id="ARBA00023163"/>
    </source>
</evidence>
<dbReference type="SMART" id="SM00066">
    <property type="entry name" value="GAL4"/>
    <property type="match status" value="1"/>
</dbReference>
<protein>
    <recommendedName>
        <fullName evidence="6">Zn(2)-C6 fungal-type domain-containing protein</fullName>
    </recommendedName>
</protein>
<evidence type="ECO:0000256" key="4">
    <source>
        <dbReference type="ARBA" id="ARBA00023242"/>
    </source>
</evidence>
<proteinExistence type="predicted"/>
<dbReference type="EMBL" id="JAPZBS010000009">
    <property type="protein sequence ID" value="KAJ5359421.1"/>
    <property type="molecule type" value="Genomic_DNA"/>
</dbReference>
<dbReference type="GeneID" id="81443926"/>
<evidence type="ECO:0000256" key="1">
    <source>
        <dbReference type="ARBA" id="ARBA00023015"/>
    </source>
</evidence>
<dbReference type="GO" id="GO:0000435">
    <property type="term" value="P:positive regulation of transcription from RNA polymerase II promoter by galactose"/>
    <property type="evidence" value="ECO:0007669"/>
    <property type="project" value="TreeGrafter"/>
</dbReference>
<reference evidence="7" key="1">
    <citation type="submission" date="2022-11" db="EMBL/GenBank/DDBJ databases">
        <authorList>
            <person name="Petersen C."/>
        </authorList>
    </citation>
    <scope>NUCLEOTIDE SEQUENCE</scope>
    <source>
        <strain evidence="7">IBT 29864</strain>
    </source>
</reference>
<dbReference type="InterPro" id="IPR036864">
    <property type="entry name" value="Zn2-C6_fun-type_DNA-bd_sf"/>
</dbReference>
<dbReference type="RefSeq" id="XP_056550707.1">
    <property type="nucleotide sequence ID" value="XM_056704747.1"/>
</dbReference>
<keyword evidence="4" id="KW-0539">Nucleus</keyword>
<organism evidence="7 8">
    <name type="scientific">Penicillium cataractarum</name>
    <dbReference type="NCBI Taxonomy" id="2100454"/>
    <lineage>
        <taxon>Eukaryota</taxon>
        <taxon>Fungi</taxon>
        <taxon>Dikarya</taxon>
        <taxon>Ascomycota</taxon>
        <taxon>Pezizomycotina</taxon>
        <taxon>Eurotiomycetes</taxon>
        <taxon>Eurotiomycetidae</taxon>
        <taxon>Eurotiales</taxon>
        <taxon>Aspergillaceae</taxon>
        <taxon>Penicillium</taxon>
    </lineage>
</organism>
<dbReference type="InterPro" id="IPR001138">
    <property type="entry name" value="Zn2Cys6_DnaBD"/>
</dbReference>
<feature type="domain" description="Zn(2)-C6 fungal-type" evidence="6">
    <location>
        <begin position="34"/>
        <end position="63"/>
    </location>
</feature>
<dbReference type="GO" id="GO:0000978">
    <property type="term" value="F:RNA polymerase II cis-regulatory region sequence-specific DNA binding"/>
    <property type="evidence" value="ECO:0007669"/>
    <property type="project" value="TreeGrafter"/>
</dbReference>